<reference evidence="2" key="1">
    <citation type="submission" date="2017-05" db="UniProtKB">
        <authorList>
            <consortium name="EnsemblMetazoa"/>
        </authorList>
    </citation>
    <scope>IDENTIFICATION</scope>
</reference>
<dbReference type="EnsemblMetazoa" id="Aqu2.1.03380_001">
    <property type="protein sequence ID" value="Aqu2.1.03380_001"/>
    <property type="gene ID" value="Aqu2.1.03380"/>
</dbReference>
<protein>
    <submittedName>
        <fullName evidence="2">Uncharacterized protein</fullName>
    </submittedName>
</protein>
<keyword evidence="1" id="KW-1133">Transmembrane helix</keyword>
<dbReference type="AlphaFoldDB" id="A0A1X7SMS1"/>
<evidence type="ECO:0000313" key="2">
    <source>
        <dbReference type="EnsemblMetazoa" id="Aqu2.1.03380_001"/>
    </source>
</evidence>
<keyword evidence="1" id="KW-0472">Membrane</keyword>
<accession>A0A1X7SMS1</accession>
<evidence type="ECO:0000256" key="1">
    <source>
        <dbReference type="SAM" id="Phobius"/>
    </source>
</evidence>
<feature type="transmembrane region" description="Helical" evidence="1">
    <location>
        <begin position="69"/>
        <end position="89"/>
    </location>
</feature>
<keyword evidence="1" id="KW-0812">Transmembrane</keyword>
<name>A0A1X7SMS1_AMPQE</name>
<proteinExistence type="predicted"/>
<dbReference type="InParanoid" id="A0A1X7SMS1"/>
<organism evidence="2">
    <name type="scientific">Amphimedon queenslandica</name>
    <name type="common">Sponge</name>
    <dbReference type="NCBI Taxonomy" id="400682"/>
    <lineage>
        <taxon>Eukaryota</taxon>
        <taxon>Metazoa</taxon>
        <taxon>Porifera</taxon>
        <taxon>Demospongiae</taxon>
        <taxon>Heteroscleromorpha</taxon>
        <taxon>Haplosclerida</taxon>
        <taxon>Niphatidae</taxon>
        <taxon>Amphimedon</taxon>
    </lineage>
</organism>
<sequence>MADGKRDGVEVIDQNRAQSPDNEIKRVNENSDNLLKKICCSISWVVLTGLSMLTLQYVPPHKKQGIRKWIYYIYAVIGTTLLGLLINTYPTVVTLLDWSKCPIQYFNVCYLMVLHTPPSSDRSELPDIIMRDTSDP</sequence>